<gene>
    <name evidence="1" type="ORF">L195_g050591</name>
</gene>
<comment type="caution">
    <text evidence="1">The sequence shown here is derived from an EMBL/GenBank/DDBJ whole genome shotgun (WGS) entry which is preliminary data.</text>
</comment>
<reference evidence="1 2" key="1">
    <citation type="journal article" date="2014" name="Am. J. Bot.">
        <title>Genome assembly and annotation for red clover (Trifolium pratense; Fabaceae).</title>
        <authorList>
            <person name="Istvanek J."/>
            <person name="Jaros M."/>
            <person name="Krenek A."/>
            <person name="Repkova J."/>
        </authorList>
    </citation>
    <scope>NUCLEOTIDE SEQUENCE [LARGE SCALE GENOMIC DNA]</scope>
    <source>
        <strain evidence="2">cv. Tatra</strain>
        <tissue evidence="1">Young leaves</tissue>
    </source>
</reference>
<evidence type="ECO:0000313" key="2">
    <source>
        <dbReference type="Proteomes" id="UP000236291"/>
    </source>
</evidence>
<dbReference type="EMBL" id="ASHM01077212">
    <property type="protein sequence ID" value="PNX57806.1"/>
    <property type="molecule type" value="Genomic_DNA"/>
</dbReference>
<proteinExistence type="predicted"/>
<organism evidence="1 2">
    <name type="scientific">Trifolium pratense</name>
    <name type="common">Red clover</name>
    <dbReference type="NCBI Taxonomy" id="57577"/>
    <lineage>
        <taxon>Eukaryota</taxon>
        <taxon>Viridiplantae</taxon>
        <taxon>Streptophyta</taxon>
        <taxon>Embryophyta</taxon>
        <taxon>Tracheophyta</taxon>
        <taxon>Spermatophyta</taxon>
        <taxon>Magnoliopsida</taxon>
        <taxon>eudicotyledons</taxon>
        <taxon>Gunneridae</taxon>
        <taxon>Pentapetalae</taxon>
        <taxon>rosids</taxon>
        <taxon>fabids</taxon>
        <taxon>Fabales</taxon>
        <taxon>Fabaceae</taxon>
        <taxon>Papilionoideae</taxon>
        <taxon>50 kb inversion clade</taxon>
        <taxon>NPAAA clade</taxon>
        <taxon>Hologalegina</taxon>
        <taxon>IRL clade</taxon>
        <taxon>Trifolieae</taxon>
        <taxon>Trifolium</taxon>
    </lineage>
</organism>
<evidence type="ECO:0000313" key="1">
    <source>
        <dbReference type="EMBL" id="PNX57806.1"/>
    </source>
</evidence>
<dbReference type="Proteomes" id="UP000236291">
    <property type="component" value="Unassembled WGS sequence"/>
</dbReference>
<reference evidence="1 2" key="2">
    <citation type="journal article" date="2017" name="Front. Plant Sci.">
        <title>Gene Classification and Mining of Molecular Markers Useful in Red Clover (Trifolium pratense) Breeding.</title>
        <authorList>
            <person name="Istvanek J."/>
            <person name="Dluhosova J."/>
            <person name="Dluhos P."/>
            <person name="Patkova L."/>
            <person name="Nedelnik J."/>
            <person name="Repkova J."/>
        </authorList>
    </citation>
    <scope>NUCLEOTIDE SEQUENCE [LARGE SCALE GENOMIC DNA]</scope>
    <source>
        <strain evidence="2">cv. Tatra</strain>
        <tissue evidence="1">Young leaves</tissue>
    </source>
</reference>
<dbReference type="AlphaFoldDB" id="A0A2K3JUY0"/>
<sequence>MVVLRWLWWRSKNGGDCGGGGGGEETVVVFLVMNLNLWIVDEVEELKKKKLRASSSLLGKEDEVVDLVKGDKNVINHPFL</sequence>
<protein>
    <submittedName>
        <fullName evidence="1">Uncharacterized protein</fullName>
    </submittedName>
</protein>
<name>A0A2K3JUY0_TRIPR</name>
<accession>A0A2K3JUY0</accession>